<evidence type="ECO:0000313" key="5">
    <source>
        <dbReference type="Proteomes" id="UP000646244"/>
    </source>
</evidence>
<dbReference type="InterPro" id="IPR011042">
    <property type="entry name" value="6-blade_b-propeller_TolB-like"/>
</dbReference>
<feature type="chain" id="PRO_5037778102" description="Calcium-binding protein" evidence="3">
    <location>
        <begin position="28"/>
        <end position="455"/>
    </location>
</feature>
<name>A0A918TEX0_STRCJ</name>
<evidence type="ECO:0000313" key="4">
    <source>
        <dbReference type="EMBL" id="GHC45141.1"/>
    </source>
</evidence>
<comment type="similarity">
    <text evidence="1">Belongs to the TolB family.</text>
</comment>
<dbReference type="PANTHER" id="PTHR36842">
    <property type="entry name" value="PROTEIN TOLB HOMOLOG"/>
    <property type="match status" value="1"/>
</dbReference>
<feature type="region of interest" description="Disordered" evidence="2">
    <location>
        <begin position="157"/>
        <end position="177"/>
    </location>
</feature>
<feature type="signal peptide" evidence="3">
    <location>
        <begin position="1"/>
        <end position="27"/>
    </location>
</feature>
<comment type="caution">
    <text evidence="4">The sequence shown here is derived from an EMBL/GenBank/DDBJ whole genome shotgun (WGS) entry which is preliminary data.</text>
</comment>
<dbReference type="AlphaFoldDB" id="A0A918TEX0"/>
<keyword evidence="3" id="KW-0732">Signal</keyword>
<dbReference type="RefSeq" id="WP_190109354.1">
    <property type="nucleotide sequence ID" value="NZ_BMVB01000005.1"/>
</dbReference>
<dbReference type="SUPFAM" id="SSF69304">
    <property type="entry name" value="Tricorn protease N-terminal domain"/>
    <property type="match status" value="1"/>
</dbReference>
<evidence type="ECO:0008006" key="6">
    <source>
        <dbReference type="Google" id="ProtNLM"/>
    </source>
</evidence>
<sequence length="455" mass="47099">MRDVRRAAVVAASSGCAALLTVVPATADGDAGRRVLRTERVSVASDGTQGNGDSRDEKISADGRLVVFTSHATNLVPGSTHGTQAQVFARDLRTGRAEQISVAGDGTPADWGSGAPSVSANGRFVAFESGATNLTPQGNPSGWSQVYVRDRWTNRTELLVPNGPSDSGDSGTRSPSISADGRYVAFASARSDLVPGDTNDVSDVFVRDRLRGTTERVSVGSDGTQANHRTEVAVISADGSRVGFKTAATNLVPRPGAAGAGNDLQSPPRPPVNKFFVRDVRHGRTELAAHAYGSGEVVAVLGEIGLSPDGRHALFSSSSPDVVQGDTNAALDVFATDLRTGVTQRLSLASDGSQANGSSYGAVMSADNRRVFFASDATNLVAGDTNGEFDVFLRDLQTGKVERLSVADDGTQGSGVSATVDADQAGRTATFSSEASNLVPGDTNGTGDVFVRRLK</sequence>
<feature type="compositionally biased region" description="Polar residues" evidence="2">
    <location>
        <begin position="164"/>
        <end position="177"/>
    </location>
</feature>
<dbReference type="SUPFAM" id="SSF82171">
    <property type="entry name" value="DPP6 N-terminal domain-like"/>
    <property type="match status" value="1"/>
</dbReference>
<dbReference type="PANTHER" id="PTHR36842:SF1">
    <property type="entry name" value="PROTEIN TOLB"/>
    <property type="match status" value="1"/>
</dbReference>
<protein>
    <recommendedName>
        <fullName evidence="6">Calcium-binding protein</fullName>
    </recommendedName>
</protein>
<evidence type="ECO:0000256" key="3">
    <source>
        <dbReference type="SAM" id="SignalP"/>
    </source>
</evidence>
<dbReference type="InterPro" id="IPR011659">
    <property type="entry name" value="WD40"/>
</dbReference>
<organism evidence="4 5">
    <name type="scientific">Streptomyces cinnamoneus</name>
    <name type="common">Streptoverticillium cinnamoneum</name>
    <dbReference type="NCBI Taxonomy" id="53446"/>
    <lineage>
        <taxon>Bacteria</taxon>
        <taxon>Bacillati</taxon>
        <taxon>Actinomycetota</taxon>
        <taxon>Actinomycetes</taxon>
        <taxon>Kitasatosporales</taxon>
        <taxon>Streptomycetaceae</taxon>
        <taxon>Streptomyces</taxon>
        <taxon>Streptomyces cinnamoneus group</taxon>
    </lineage>
</organism>
<accession>A0A918TEX0</accession>
<dbReference type="Proteomes" id="UP000646244">
    <property type="component" value="Unassembled WGS sequence"/>
</dbReference>
<dbReference type="Pfam" id="PF07676">
    <property type="entry name" value="PD40"/>
    <property type="match status" value="1"/>
</dbReference>
<reference evidence="4" key="2">
    <citation type="submission" date="2020-09" db="EMBL/GenBank/DDBJ databases">
        <authorList>
            <person name="Sun Q."/>
            <person name="Ohkuma M."/>
        </authorList>
    </citation>
    <scope>NUCLEOTIDE SEQUENCE</scope>
    <source>
        <strain evidence="4">JCM 4633</strain>
    </source>
</reference>
<dbReference type="EMBL" id="BMVB01000005">
    <property type="protein sequence ID" value="GHC45141.1"/>
    <property type="molecule type" value="Genomic_DNA"/>
</dbReference>
<dbReference type="Gene3D" id="2.120.10.30">
    <property type="entry name" value="TolB, C-terminal domain"/>
    <property type="match status" value="2"/>
</dbReference>
<evidence type="ECO:0000256" key="2">
    <source>
        <dbReference type="SAM" id="MobiDB-lite"/>
    </source>
</evidence>
<evidence type="ECO:0000256" key="1">
    <source>
        <dbReference type="ARBA" id="ARBA00009820"/>
    </source>
</evidence>
<proteinExistence type="inferred from homology"/>
<reference evidence="4" key="1">
    <citation type="journal article" date="2014" name="Int. J. Syst. Evol. Microbiol.">
        <title>Complete genome sequence of Corynebacterium casei LMG S-19264T (=DSM 44701T), isolated from a smear-ripened cheese.</title>
        <authorList>
            <consortium name="US DOE Joint Genome Institute (JGI-PGF)"/>
            <person name="Walter F."/>
            <person name="Albersmeier A."/>
            <person name="Kalinowski J."/>
            <person name="Ruckert C."/>
        </authorList>
    </citation>
    <scope>NUCLEOTIDE SEQUENCE</scope>
    <source>
        <strain evidence="4">JCM 4633</strain>
    </source>
</reference>
<gene>
    <name evidence="4" type="ORF">GCM10010507_20420</name>
</gene>